<dbReference type="SUPFAM" id="SSF52540">
    <property type="entry name" value="P-loop containing nucleoside triphosphate hydrolases"/>
    <property type="match status" value="2"/>
</dbReference>
<evidence type="ECO:0000256" key="3">
    <source>
        <dbReference type="SAM" id="MobiDB-lite"/>
    </source>
</evidence>
<dbReference type="EMBL" id="CP058910">
    <property type="protein sequence ID" value="QLH79745.1"/>
    <property type="molecule type" value="Genomic_DNA"/>
</dbReference>
<dbReference type="PANTHER" id="PTHR32114">
    <property type="entry name" value="ABC TRANSPORTER ABCH.3"/>
    <property type="match status" value="1"/>
</dbReference>
<gene>
    <name evidence="5" type="ORF">HZS55_21695</name>
</gene>
<dbReference type="OrthoDB" id="241568at2157"/>
<feature type="region of interest" description="Disordered" evidence="3">
    <location>
        <begin position="362"/>
        <end position="405"/>
    </location>
</feature>
<protein>
    <submittedName>
        <fullName evidence="5">AAA family ATPase</fullName>
    </submittedName>
</protein>
<comment type="similarity">
    <text evidence="2">Belongs to the Sph1/Sph2 family.</text>
</comment>
<dbReference type="InterPro" id="IPR038729">
    <property type="entry name" value="Rad50/SbcC_AAA"/>
</dbReference>
<dbReference type="InterPro" id="IPR027417">
    <property type="entry name" value="P-loop_NTPase"/>
</dbReference>
<proteinExistence type="inferred from homology"/>
<feature type="region of interest" description="Disordered" evidence="3">
    <location>
        <begin position="184"/>
        <end position="206"/>
    </location>
</feature>
<feature type="domain" description="Rad50/SbcC-type AAA" evidence="4">
    <location>
        <begin position="15"/>
        <end position="254"/>
    </location>
</feature>
<organism evidence="5 6">
    <name type="scientific">Halosimplex rubrum</name>
    <dbReference type="NCBI Taxonomy" id="869889"/>
    <lineage>
        <taxon>Archaea</taxon>
        <taxon>Methanobacteriati</taxon>
        <taxon>Methanobacteriota</taxon>
        <taxon>Stenosarchaea group</taxon>
        <taxon>Halobacteria</taxon>
        <taxon>Halobacteriales</taxon>
        <taxon>Haloarculaceae</taxon>
        <taxon>Halosimplex</taxon>
    </lineage>
</organism>
<evidence type="ECO:0000313" key="6">
    <source>
        <dbReference type="Proteomes" id="UP000509667"/>
    </source>
</evidence>
<dbReference type="AlphaFoldDB" id="A0A7D5P7G4"/>
<dbReference type="KEGG" id="hrr:HZS55_21695"/>
<evidence type="ECO:0000259" key="4">
    <source>
        <dbReference type="Pfam" id="PF13476"/>
    </source>
</evidence>
<sequence>MGATDSKTKSVDVAVENVGGIDATDVSFSAGVTILTGRNATNRTSLLQAIMAGLGSDNVSLKGDADEGRVELTVGEETYTRTLTRQNGTVVTNGDPYLEEAEIADLFVFLLESNEARRAVERTENLRELIMRPVDTAAIESEIDQLQGERDELEQRLDDLKSLRSSLPELEERRQELEREIEDKREELTEKKEQIDDADQDVGTTRDQKAELEDALESFREARSDLEDVRYNLDSERESIDALESEIEEVETELAELPEEVAGDVSEVEDRIGRLRDQRQTLDSTVNELQKVIQFNEEMLEGTSSDVVAALRGEDDAEELTERLVDDQVVCWTCGSEVDQSDVETTLDRIRDLRQSKLSERQDLQSEIDDLKTEKATYQEKQRQRSQLEDRRQRAESELSQRRERVEDLEADRDRLEDRIDELEGEVNELQDETQSDLLDLHREANELEFEISRRQDDLEDVSEEIERIESELDRRDDLKAEREELQDRIEDLRTRIDRIETEAVDQFNEHMESVLEMLGYENLERIWIERKQERVKEGRRRVEKSVFDLHVVRSTDDGTTYEDSIDHLSESEREVTGLIFALAGYLTHDVYETCPFLLLDSIEAIDSDRISRLVDYVSEYAEYVVVALLEEDAQALDDDYQRVTEV</sequence>
<dbReference type="GO" id="GO:0016887">
    <property type="term" value="F:ATP hydrolysis activity"/>
    <property type="evidence" value="ECO:0007669"/>
    <property type="project" value="InterPro"/>
</dbReference>
<keyword evidence="6" id="KW-1185">Reference proteome</keyword>
<evidence type="ECO:0000313" key="5">
    <source>
        <dbReference type="EMBL" id="QLH79745.1"/>
    </source>
</evidence>
<name>A0A7D5P7G4_9EURY</name>
<dbReference type="Gene3D" id="3.40.50.300">
    <property type="entry name" value="P-loop containing nucleotide triphosphate hydrolases"/>
    <property type="match status" value="2"/>
</dbReference>
<dbReference type="Pfam" id="PF13476">
    <property type="entry name" value="AAA_23"/>
    <property type="match status" value="1"/>
</dbReference>
<dbReference type="Proteomes" id="UP000509667">
    <property type="component" value="Chromosome"/>
</dbReference>
<evidence type="ECO:0000256" key="2">
    <source>
        <dbReference type="ARBA" id="ARBA00049666"/>
    </source>
</evidence>
<dbReference type="GO" id="GO:0006302">
    <property type="term" value="P:double-strand break repair"/>
    <property type="evidence" value="ECO:0007669"/>
    <property type="project" value="InterPro"/>
</dbReference>
<evidence type="ECO:0000256" key="1">
    <source>
        <dbReference type="ARBA" id="ARBA00023054"/>
    </source>
</evidence>
<feature type="compositionally biased region" description="Basic and acidic residues" evidence="3">
    <location>
        <begin position="184"/>
        <end position="195"/>
    </location>
</feature>
<dbReference type="NCBIfam" id="NF045487">
    <property type="entry name" value="ASRP"/>
    <property type="match status" value="1"/>
</dbReference>
<keyword evidence="1" id="KW-0175">Coiled coil</keyword>
<dbReference type="RefSeq" id="WP_179909609.1">
    <property type="nucleotide sequence ID" value="NZ_CP058910.1"/>
</dbReference>
<dbReference type="GeneID" id="56080536"/>
<dbReference type="PANTHER" id="PTHR32114:SF2">
    <property type="entry name" value="ABC TRANSPORTER ABCH.3"/>
    <property type="match status" value="1"/>
</dbReference>
<reference evidence="5 6" key="1">
    <citation type="submission" date="2020-07" db="EMBL/GenBank/DDBJ databases">
        <title>Halosimplex pelagicum sp. nov. and Halosimplex rubrum sp. nov., isolated from salted brown alga Laminaria, and emended description of the genus Halosimplex.</title>
        <authorList>
            <person name="Cui H."/>
        </authorList>
    </citation>
    <scope>NUCLEOTIDE SEQUENCE [LARGE SCALE GENOMIC DNA]</scope>
    <source>
        <strain evidence="5 6">R27</strain>
    </source>
</reference>
<accession>A0A7D5P7G4</accession>